<evidence type="ECO:0000256" key="1">
    <source>
        <dbReference type="SAM" id="SignalP"/>
    </source>
</evidence>
<organism evidence="2">
    <name type="scientific">Amphora coffeiformis</name>
    <dbReference type="NCBI Taxonomy" id="265554"/>
    <lineage>
        <taxon>Eukaryota</taxon>
        <taxon>Sar</taxon>
        <taxon>Stramenopiles</taxon>
        <taxon>Ochrophyta</taxon>
        <taxon>Bacillariophyta</taxon>
        <taxon>Bacillariophyceae</taxon>
        <taxon>Bacillariophycidae</taxon>
        <taxon>Thalassiophysales</taxon>
        <taxon>Catenulaceae</taxon>
        <taxon>Amphora</taxon>
    </lineage>
</organism>
<accession>A0A7S3P5L0</accession>
<sequence length="103" mass="10729">MKIAIVSLLCGGWVATTSAFTIMVPQQQQQTQPRGVVGVGGVGGVVTTAGSPIRSALAAGKPEDEGEEEGGLDLDLGEMFDMFDAADKEESFDEAIKKVKKGE</sequence>
<proteinExistence type="predicted"/>
<name>A0A7S3P5L0_9STRA</name>
<feature type="signal peptide" evidence="1">
    <location>
        <begin position="1"/>
        <end position="19"/>
    </location>
</feature>
<protein>
    <submittedName>
        <fullName evidence="2">Uncharacterized protein</fullName>
    </submittedName>
</protein>
<dbReference type="AlphaFoldDB" id="A0A7S3P5L0"/>
<keyword evidence="1" id="KW-0732">Signal</keyword>
<evidence type="ECO:0000313" key="2">
    <source>
        <dbReference type="EMBL" id="CAE0406621.1"/>
    </source>
</evidence>
<reference evidence="2" key="1">
    <citation type="submission" date="2021-01" db="EMBL/GenBank/DDBJ databases">
        <authorList>
            <person name="Corre E."/>
            <person name="Pelletier E."/>
            <person name="Niang G."/>
            <person name="Scheremetjew M."/>
            <person name="Finn R."/>
            <person name="Kale V."/>
            <person name="Holt S."/>
            <person name="Cochrane G."/>
            <person name="Meng A."/>
            <person name="Brown T."/>
            <person name="Cohen L."/>
        </authorList>
    </citation>
    <scope>NUCLEOTIDE SEQUENCE</scope>
    <source>
        <strain evidence="2">CCMP127</strain>
    </source>
</reference>
<gene>
    <name evidence="2" type="ORF">ACOF00016_LOCUS4475</name>
</gene>
<dbReference type="EMBL" id="HBIM01005247">
    <property type="protein sequence ID" value="CAE0406621.1"/>
    <property type="molecule type" value="Transcribed_RNA"/>
</dbReference>
<feature type="chain" id="PRO_5031505283" evidence="1">
    <location>
        <begin position="20"/>
        <end position="103"/>
    </location>
</feature>